<reference evidence="2 3" key="1">
    <citation type="journal article" date="2006" name="Genome Biol.">
        <title>The genome of Rhizobium leguminosarum has recognizable core and accessory components.</title>
        <authorList>
            <person name="Young J.W."/>
            <person name="Crossman L.C."/>
            <person name="Johnston A.W.B."/>
            <person name="Thomson N.R."/>
            <person name="Ghazoui Z.F."/>
            <person name="Hull K.H."/>
            <person name="Wexler M."/>
            <person name="Curson A.R.J."/>
            <person name="Todd J.D."/>
            <person name="Poole P.S."/>
            <person name="Mauchline T.H."/>
            <person name="East A.K."/>
            <person name="Quail M.A."/>
            <person name="Churcher C."/>
            <person name="Arrowsmith C."/>
            <person name="Cherevach A."/>
            <person name="Chillingworth T."/>
            <person name="Clarke K."/>
            <person name="Cronin A."/>
            <person name="Davis P."/>
            <person name="Fraser A."/>
            <person name="Hance Z."/>
            <person name="Hauser H."/>
            <person name="Jagels K."/>
            <person name="Moule S."/>
            <person name="Mungall K."/>
            <person name="Norbertczak H."/>
            <person name="Rabbinowitsch E."/>
            <person name="Sanders M."/>
            <person name="Simmonds M."/>
            <person name="Whitehead S."/>
            <person name="Parkhill J."/>
        </authorList>
    </citation>
    <scope>NUCLEOTIDE SEQUENCE [LARGE SCALE GENOMIC DNA]</scope>
    <source>
        <strain evidence="3">DSM 114642 / LMG 32736 / 3841</strain>
    </source>
</reference>
<dbReference type="KEGG" id="rle:pRL110189"/>
<gene>
    <name evidence="2" type="ordered locus">pRL110189</name>
</gene>
<dbReference type="Proteomes" id="UP000006575">
    <property type="component" value="Plasmid pRL11"/>
</dbReference>
<geneLocation type="plasmid" evidence="2 3">
    <name>pRL11</name>
</geneLocation>
<evidence type="ECO:0000313" key="2">
    <source>
        <dbReference type="EMBL" id="CAK03136.1"/>
    </source>
</evidence>
<dbReference type="HOGENOM" id="CLU_2411126_0_0_5"/>
<dbReference type="EMBL" id="AM236085">
    <property type="protein sequence ID" value="CAK03136.1"/>
    <property type="molecule type" value="Genomic_DNA"/>
</dbReference>
<organism evidence="2 3">
    <name type="scientific">Rhizobium johnstonii (strain DSM 114642 / LMG 32736 / 3841)</name>
    <name type="common">Rhizobium leguminosarum bv. viciae</name>
    <dbReference type="NCBI Taxonomy" id="216596"/>
    <lineage>
        <taxon>Bacteria</taxon>
        <taxon>Pseudomonadati</taxon>
        <taxon>Pseudomonadota</taxon>
        <taxon>Alphaproteobacteria</taxon>
        <taxon>Hyphomicrobiales</taxon>
        <taxon>Rhizobiaceae</taxon>
        <taxon>Rhizobium/Agrobacterium group</taxon>
        <taxon>Rhizobium</taxon>
        <taxon>Rhizobium johnstonii</taxon>
    </lineage>
</organism>
<proteinExistence type="predicted"/>
<evidence type="ECO:0000256" key="1">
    <source>
        <dbReference type="SAM" id="MobiDB-lite"/>
    </source>
</evidence>
<dbReference type="EnsemblBacteria" id="CAK03136">
    <property type="protein sequence ID" value="CAK03136"/>
    <property type="gene ID" value="pRL110189"/>
</dbReference>
<protein>
    <submittedName>
        <fullName evidence="2">Uncharacterized protein</fullName>
    </submittedName>
</protein>
<keyword evidence="3" id="KW-1185">Reference proteome</keyword>
<feature type="region of interest" description="Disordered" evidence="1">
    <location>
        <begin position="73"/>
        <end position="92"/>
    </location>
</feature>
<keyword evidence="2" id="KW-0614">Plasmid</keyword>
<sequence>MRRSPCSSNKATDVIMSDFTSYSGRIFRVLSQVLHGLCPGQFVQGVWHVLKARVLVEGRTRKARASKGIELGVESTDRQLGPTSISRTEDSH</sequence>
<dbReference type="AlphaFoldDB" id="Q1M6J7"/>
<evidence type="ECO:0000313" key="3">
    <source>
        <dbReference type="Proteomes" id="UP000006575"/>
    </source>
</evidence>
<accession>Q1M6J7</accession>
<name>Q1M6J7_RHIJ3</name>